<feature type="compositionally biased region" description="Basic residues" evidence="1">
    <location>
        <begin position="1"/>
        <end position="11"/>
    </location>
</feature>
<protein>
    <submittedName>
        <fullName evidence="2">Uncharacterized protein</fullName>
    </submittedName>
</protein>
<proteinExistence type="predicted"/>
<evidence type="ECO:0000313" key="2">
    <source>
        <dbReference type="EMBL" id="DAF46214.1"/>
    </source>
</evidence>
<sequence length="106" mass="11783">MEEKNGRKKTGEKKSGKINPEKIPGNFLLENLPVNLFGNFTPENKAQENETNKKAGISAAEYMGIFQIAHRLAGGKGVALHWRYMGQFLEARLEASKADHQEQGQA</sequence>
<reference evidence="2" key="1">
    <citation type="journal article" date="2021" name="Proc. Natl. Acad. Sci. U.S.A.">
        <title>A Catalog of Tens of Thousands of Viruses from Human Metagenomes Reveals Hidden Associations with Chronic Diseases.</title>
        <authorList>
            <person name="Tisza M.J."/>
            <person name="Buck C.B."/>
        </authorList>
    </citation>
    <scope>NUCLEOTIDE SEQUENCE</scope>
    <source>
        <strain evidence="2">Ctaix4</strain>
    </source>
</reference>
<organism evidence="2">
    <name type="scientific">Caudovirales sp. ctaix4</name>
    <dbReference type="NCBI Taxonomy" id="2827635"/>
    <lineage>
        <taxon>Viruses</taxon>
        <taxon>Duplodnaviria</taxon>
        <taxon>Heunggongvirae</taxon>
        <taxon>Uroviricota</taxon>
        <taxon>Caudoviricetes</taxon>
    </lineage>
</organism>
<accession>A0A8S5S5L7</accession>
<dbReference type="EMBL" id="BK032533">
    <property type="protein sequence ID" value="DAF46214.1"/>
    <property type="molecule type" value="Genomic_DNA"/>
</dbReference>
<feature type="region of interest" description="Disordered" evidence="1">
    <location>
        <begin position="1"/>
        <end position="24"/>
    </location>
</feature>
<name>A0A8S5S5L7_9CAUD</name>
<evidence type="ECO:0000256" key="1">
    <source>
        <dbReference type="SAM" id="MobiDB-lite"/>
    </source>
</evidence>